<dbReference type="PATRIC" id="fig|1423792.3.peg.2123"/>
<organism evidence="2 3">
    <name type="scientific">Schleiferilactobacillus perolens DSM 12744</name>
    <dbReference type="NCBI Taxonomy" id="1423792"/>
    <lineage>
        <taxon>Bacteria</taxon>
        <taxon>Bacillati</taxon>
        <taxon>Bacillota</taxon>
        <taxon>Bacilli</taxon>
        <taxon>Lactobacillales</taxon>
        <taxon>Lactobacillaceae</taxon>
        <taxon>Schleiferilactobacillus</taxon>
    </lineage>
</organism>
<dbReference type="Proteomes" id="UP000051330">
    <property type="component" value="Unassembled WGS sequence"/>
</dbReference>
<keyword evidence="3" id="KW-1185">Reference proteome</keyword>
<evidence type="ECO:0000313" key="2">
    <source>
        <dbReference type="EMBL" id="KRL13255.1"/>
    </source>
</evidence>
<feature type="compositionally biased region" description="Polar residues" evidence="1">
    <location>
        <begin position="103"/>
        <end position="118"/>
    </location>
</feature>
<name>A0A0R1MYM8_9LACO</name>
<gene>
    <name evidence="2" type="ORF">FD09_GL002082</name>
</gene>
<dbReference type="EMBL" id="AZEC01000004">
    <property type="protein sequence ID" value="KRL13255.1"/>
    <property type="molecule type" value="Genomic_DNA"/>
</dbReference>
<comment type="caution">
    <text evidence="2">The sequence shown here is derived from an EMBL/GenBank/DDBJ whole genome shotgun (WGS) entry which is preliminary data.</text>
</comment>
<dbReference type="InterPro" id="IPR006542">
    <property type="entry name" value="DUF1093"/>
</dbReference>
<dbReference type="InterPro" id="IPR036166">
    <property type="entry name" value="YxeA-like_sf"/>
</dbReference>
<dbReference type="Gene3D" id="2.40.50.480">
    <property type="match status" value="1"/>
</dbReference>
<sequence length="131" mass="14395">MKKILGVILVILIGVGGLYSYQYWNKTYNAKTAYAIAPAVPKKTETVDMDGKKVVEDGQQLYSYDYNIQFVREDGSKVTIPVEISNKDPKPLTPGTYLKAKVSQTRATEGPNPVSSASAVPANVRRILQSK</sequence>
<dbReference type="OrthoDB" id="2146259at2"/>
<dbReference type="SUPFAM" id="SSF159121">
    <property type="entry name" value="BC4932-like"/>
    <property type="match status" value="1"/>
</dbReference>
<dbReference type="AlphaFoldDB" id="A0A0R1MYM8"/>
<evidence type="ECO:0000313" key="3">
    <source>
        <dbReference type="Proteomes" id="UP000051330"/>
    </source>
</evidence>
<feature type="region of interest" description="Disordered" evidence="1">
    <location>
        <begin position="103"/>
        <end position="122"/>
    </location>
</feature>
<accession>A0A0R1MYM8</accession>
<reference evidence="2 3" key="1">
    <citation type="journal article" date="2015" name="Genome Announc.">
        <title>Expanding the biotechnology potential of lactobacilli through comparative genomics of 213 strains and associated genera.</title>
        <authorList>
            <person name="Sun Z."/>
            <person name="Harris H.M."/>
            <person name="McCann A."/>
            <person name="Guo C."/>
            <person name="Argimon S."/>
            <person name="Zhang W."/>
            <person name="Yang X."/>
            <person name="Jeffery I.B."/>
            <person name="Cooney J.C."/>
            <person name="Kagawa T.F."/>
            <person name="Liu W."/>
            <person name="Song Y."/>
            <person name="Salvetti E."/>
            <person name="Wrobel A."/>
            <person name="Rasinkangas P."/>
            <person name="Parkhill J."/>
            <person name="Rea M.C."/>
            <person name="O'Sullivan O."/>
            <person name="Ritari J."/>
            <person name="Douillard F.P."/>
            <person name="Paul Ross R."/>
            <person name="Yang R."/>
            <person name="Briner A.E."/>
            <person name="Felis G.E."/>
            <person name="de Vos W.M."/>
            <person name="Barrangou R."/>
            <person name="Klaenhammer T.R."/>
            <person name="Caufield P.W."/>
            <person name="Cui Y."/>
            <person name="Zhang H."/>
            <person name="O'Toole P.W."/>
        </authorList>
    </citation>
    <scope>NUCLEOTIDE SEQUENCE [LARGE SCALE GENOMIC DNA]</scope>
    <source>
        <strain evidence="2 3">DSM 12744</strain>
    </source>
</reference>
<dbReference type="RefSeq" id="WP_057819085.1">
    <property type="nucleotide sequence ID" value="NZ_AZEC01000004.1"/>
</dbReference>
<evidence type="ECO:0000256" key="1">
    <source>
        <dbReference type="SAM" id="MobiDB-lite"/>
    </source>
</evidence>
<dbReference type="Pfam" id="PF06486">
    <property type="entry name" value="DUF1093"/>
    <property type="match status" value="1"/>
</dbReference>
<protein>
    <recommendedName>
        <fullName evidence="4">DUF1093 domain-containing protein</fullName>
    </recommendedName>
</protein>
<proteinExistence type="predicted"/>
<evidence type="ECO:0008006" key="4">
    <source>
        <dbReference type="Google" id="ProtNLM"/>
    </source>
</evidence>